<comment type="caution">
    <text evidence="2">The sequence shown here is derived from an EMBL/GenBank/DDBJ whole genome shotgun (WGS) entry which is preliminary data.</text>
</comment>
<accession>A0A4Z1CTL8</accession>
<evidence type="ECO:0000313" key="2">
    <source>
        <dbReference type="EMBL" id="TGN72129.1"/>
    </source>
</evidence>
<dbReference type="EMBL" id="SRRT01000016">
    <property type="protein sequence ID" value="TGN72129.1"/>
    <property type="molecule type" value="Genomic_DNA"/>
</dbReference>
<dbReference type="Proteomes" id="UP000298159">
    <property type="component" value="Unassembled WGS sequence"/>
</dbReference>
<organism evidence="2 3">
    <name type="scientific">Streptomyces bauhiniae</name>
    <dbReference type="NCBI Taxonomy" id="2340725"/>
    <lineage>
        <taxon>Bacteria</taxon>
        <taxon>Bacillati</taxon>
        <taxon>Actinomycetota</taxon>
        <taxon>Actinomycetes</taxon>
        <taxon>Kitasatosporales</taxon>
        <taxon>Streptomycetaceae</taxon>
        <taxon>Streptomyces</taxon>
    </lineage>
</organism>
<dbReference type="RefSeq" id="WP_135789009.1">
    <property type="nucleotide sequence ID" value="NZ_SRRT01000016.1"/>
</dbReference>
<gene>
    <name evidence="2" type="ORF">E5083_31005</name>
</gene>
<dbReference type="GeneID" id="95452000"/>
<evidence type="ECO:0000313" key="3">
    <source>
        <dbReference type="Proteomes" id="UP000298159"/>
    </source>
</evidence>
<dbReference type="AlphaFoldDB" id="A0A4Z1CTL8"/>
<reference evidence="2 3" key="1">
    <citation type="submission" date="2019-04" db="EMBL/GenBank/DDBJ databases">
        <title>Streptomyces sp. nov. Bv016 isolated from bark of Buahinia variegata.</title>
        <authorList>
            <person name="Kanchanasin P."/>
            <person name="Tanasupawat S."/>
            <person name="Yuki M."/>
            <person name="Kudo T."/>
        </authorList>
    </citation>
    <scope>NUCLEOTIDE SEQUENCE [LARGE SCALE GENOMIC DNA]</scope>
    <source>
        <strain evidence="2 3">Bv016</strain>
    </source>
</reference>
<keyword evidence="3" id="KW-1185">Reference proteome</keyword>
<evidence type="ECO:0000256" key="1">
    <source>
        <dbReference type="SAM" id="MobiDB-lite"/>
    </source>
</evidence>
<feature type="compositionally biased region" description="Basic and acidic residues" evidence="1">
    <location>
        <begin position="92"/>
        <end position="103"/>
    </location>
</feature>
<sequence length="114" mass="12602">MEPTDDFNGRVIPAFPRQNCGVRLVDLTTGEEIRPGQSIPEPYGHGHITYVGPTVHTVEGSSTPRPGRVAVVRYVHPATDWAYPPAELNARYEDADAPRRGDDGQLPPQTRRTE</sequence>
<protein>
    <submittedName>
        <fullName evidence="2">Uncharacterized protein</fullName>
    </submittedName>
</protein>
<feature type="region of interest" description="Disordered" evidence="1">
    <location>
        <begin position="92"/>
        <end position="114"/>
    </location>
</feature>
<proteinExistence type="predicted"/>
<name>A0A4Z1CTL8_9ACTN</name>